<dbReference type="EMBL" id="JACOFZ010000001">
    <property type="protein sequence ID" value="MBC3879967.1"/>
    <property type="molecule type" value="Genomic_DNA"/>
</dbReference>
<protein>
    <recommendedName>
        <fullName evidence="3">Response regulator</fullName>
    </recommendedName>
</protein>
<reference evidence="1" key="1">
    <citation type="submission" date="2020-08" db="EMBL/GenBank/DDBJ databases">
        <title>Novel species isolated from subtropical streams in China.</title>
        <authorList>
            <person name="Lu H."/>
        </authorList>
    </citation>
    <scope>NUCLEOTIDE SEQUENCE</scope>
    <source>
        <strain evidence="1">LX22W</strain>
    </source>
</reference>
<dbReference type="AlphaFoldDB" id="A0A923HP97"/>
<name>A0A923HP97_9BURK</name>
<organism evidence="1 2">
    <name type="scientific">Undibacterium nitidum</name>
    <dbReference type="NCBI Taxonomy" id="2762298"/>
    <lineage>
        <taxon>Bacteria</taxon>
        <taxon>Pseudomonadati</taxon>
        <taxon>Pseudomonadota</taxon>
        <taxon>Betaproteobacteria</taxon>
        <taxon>Burkholderiales</taxon>
        <taxon>Oxalobacteraceae</taxon>
        <taxon>Undibacterium</taxon>
    </lineage>
</organism>
<dbReference type="Proteomes" id="UP000627446">
    <property type="component" value="Unassembled WGS sequence"/>
</dbReference>
<dbReference type="RefSeq" id="WP_186915480.1">
    <property type="nucleotide sequence ID" value="NZ_JACOFZ010000001.1"/>
</dbReference>
<evidence type="ECO:0008006" key="3">
    <source>
        <dbReference type="Google" id="ProtNLM"/>
    </source>
</evidence>
<evidence type="ECO:0000313" key="2">
    <source>
        <dbReference type="Proteomes" id="UP000627446"/>
    </source>
</evidence>
<evidence type="ECO:0000313" key="1">
    <source>
        <dbReference type="EMBL" id="MBC3879967.1"/>
    </source>
</evidence>
<proteinExistence type="predicted"/>
<gene>
    <name evidence="1" type="ORF">H8K36_01140</name>
</gene>
<accession>A0A923HP97</accession>
<sequence>MKQRKFKKEVIDTFRLLAGKTFTIGQALDVYMSTPSKIHSESKSARQFVHRNILRFMSTGDIVQVKADGRAYKYTNTEQFSARIAESSNPDVLTNNGKQNPHDALGKNLTERLHQQKLMLLTAMGEAEEYDAIYKELPEIGAQIQELYNESRDRCSKLLGKVKAIENLIALSSN</sequence>
<comment type="caution">
    <text evidence="1">The sequence shown here is derived from an EMBL/GenBank/DDBJ whole genome shotgun (WGS) entry which is preliminary data.</text>
</comment>
<keyword evidence="2" id="KW-1185">Reference proteome</keyword>